<protein>
    <submittedName>
        <fullName evidence="7">Uncharacterized protein</fullName>
    </submittedName>
</protein>
<dbReference type="Proteomes" id="UP000198406">
    <property type="component" value="Unassembled WGS sequence"/>
</dbReference>
<dbReference type="PANTHER" id="PTHR18820:SF1">
    <property type="entry name" value="PROTEIN LEG1 HOMOLOG"/>
    <property type="match status" value="1"/>
</dbReference>
<comment type="similarity">
    <text evidence="2">Belongs to the LEG1 family.</text>
</comment>
<evidence type="ECO:0000313" key="8">
    <source>
        <dbReference type="Proteomes" id="UP000198406"/>
    </source>
</evidence>
<dbReference type="OrthoDB" id="17046at2759"/>
<comment type="caution">
    <text evidence="7">The sequence shown here is derived from an EMBL/GenBank/DDBJ whole genome shotgun (WGS) entry which is preliminary data.</text>
</comment>
<keyword evidence="3" id="KW-0964">Secreted</keyword>
<evidence type="ECO:0000256" key="4">
    <source>
        <dbReference type="ARBA" id="ARBA00022729"/>
    </source>
</evidence>
<evidence type="ECO:0000256" key="2">
    <source>
        <dbReference type="ARBA" id="ARBA00009122"/>
    </source>
</evidence>
<keyword evidence="4 6" id="KW-0732">Signal</keyword>
<evidence type="ECO:0000256" key="1">
    <source>
        <dbReference type="ARBA" id="ARBA00004613"/>
    </source>
</evidence>
<evidence type="ECO:0000256" key="3">
    <source>
        <dbReference type="ARBA" id="ARBA00022525"/>
    </source>
</evidence>
<evidence type="ECO:0000256" key="6">
    <source>
        <dbReference type="SAM" id="SignalP"/>
    </source>
</evidence>
<proteinExistence type="inferred from homology"/>
<dbReference type="InParanoid" id="A0A1Z5KHP9"/>
<dbReference type="AlphaFoldDB" id="A0A1Z5KHP9"/>
<dbReference type="Pfam" id="PF05612">
    <property type="entry name" value="Leg1"/>
    <property type="match status" value="1"/>
</dbReference>
<keyword evidence="5" id="KW-0325">Glycoprotein</keyword>
<reference evidence="7 8" key="1">
    <citation type="journal article" date="2015" name="Plant Cell">
        <title>Oil accumulation by the oleaginous diatom Fistulifera solaris as revealed by the genome and transcriptome.</title>
        <authorList>
            <person name="Tanaka T."/>
            <person name="Maeda Y."/>
            <person name="Veluchamy A."/>
            <person name="Tanaka M."/>
            <person name="Abida H."/>
            <person name="Marechal E."/>
            <person name="Bowler C."/>
            <person name="Muto M."/>
            <person name="Sunaga Y."/>
            <person name="Tanaka M."/>
            <person name="Yoshino T."/>
            <person name="Taniguchi T."/>
            <person name="Fukuda Y."/>
            <person name="Nemoto M."/>
            <person name="Matsumoto M."/>
            <person name="Wong P.S."/>
            <person name="Aburatani S."/>
            <person name="Fujibuchi W."/>
        </authorList>
    </citation>
    <scope>NUCLEOTIDE SEQUENCE [LARGE SCALE GENOMIC DNA]</scope>
    <source>
        <strain evidence="7 8">JPCC DA0580</strain>
    </source>
</reference>
<dbReference type="PANTHER" id="PTHR18820">
    <property type="entry name" value="LEG1"/>
    <property type="match status" value="1"/>
</dbReference>
<gene>
    <name evidence="7" type="ORF">FisN_15Lu017</name>
</gene>
<dbReference type="EMBL" id="BDSP01000229">
    <property type="protein sequence ID" value="GAX25645.1"/>
    <property type="molecule type" value="Genomic_DNA"/>
</dbReference>
<keyword evidence="8" id="KW-1185">Reference proteome</keyword>
<name>A0A1Z5KHP9_FISSO</name>
<comment type="subcellular location">
    <subcellularLocation>
        <location evidence="1">Secreted</location>
    </subcellularLocation>
</comment>
<evidence type="ECO:0000256" key="5">
    <source>
        <dbReference type="ARBA" id="ARBA00023180"/>
    </source>
</evidence>
<accession>A0A1Z5KHP9</accession>
<dbReference type="GO" id="GO:0005615">
    <property type="term" value="C:extracellular space"/>
    <property type="evidence" value="ECO:0007669"/>
    <property type="project" value="TreeGrafter"/>
</dbReference>
<feature type="chain" id="PRO_5012916055" evidence="6">
    <location>
        <begin position="24"/>
        <end position="391"/>
    </location>
</feature>
<sequence length="391" mass="45515">MRSFFCCSLIALPAVLLSTVSHAFQIDTLQEGQGRNVVVDLQNTPFAKYWENITSLEKFSGEKTHLKVEGYTFSGRMTVYHYLIHSIDLGDLWGDPFVREYHWLWSYAAQLDWQHRSKRLQTLGDDSDTNDEISQESWWAYMNFGFSVAILLGWKQTRPDITTELDIYSQFLTDNDKAMQKCIQGWEALFREGYSDFIDAYNSQANIMEARYILQHHVWKVHTSVIEYCQSEGTIYSTLLDKLPSPERQFGEGWARLVHVLAAACFPTDLVTLKQDGGGFLPLQRLEPETWETMPRSNFYDACRYRTVLATHDLVLMKPSQINAMIGFWTRIARSHSLSRMLPRVIVDLYHGSFLTKFQKLGQLMFWFFRPGERIAIVLAVLLPWMFKLLH</sequence>
<dbReference type="InterPro" id="IPR008499">
    <property type="entry name" value="Leg1"/>
</dbReference>
<organism evidence="7 8">
    <name type="scientific">Fistulifera solaris</name>
    <name type="common">Oleaginous diatom</name>
    <dbReference type="NCBI Taxonomy" id="1519565"/>
    <lineage>
        <taxon>Eukaryota</taxon>
        <taxon>Sar</taxon>
        <taxon>Stramenopiles</taxon>
        <taxon>Ochrophyta</taxon>
        <taxon>Bacillariophyta</taxon>
        <taxon>Bacillariophyceae</taxon>
        <taxon>Bacillariophycidae</taxon>
        <taxon>Naviculales</taxon>
        <taxon>Naviculaceae</taxon>
        <taxon>Fistulifera</taxon>
    </lineage>
</organism>
<evidence type="ECO:0000313" key="7">
    <source>
        <dbReference type="EMBL" id="GAX25645.1"/>
    </source>
</evidence>
<feature type="signal peptide" evidence="6">
    <location>
        <begin position="1"/>
        <end position="23"/>
    </location>
</feature>